<dbReference type="EMBL" id="RBZV01000006">
    <property type="protein sequence ID" value="RKP46977.1"/>
    <property type="molecule type" value="Genomic_DNA"/>
</dbReference>
<proteinExistence type="predicted"/>
<name>A0A494X8C8_9BURK</name>
<accession>A0A494X8C8</accession>
<gene>
    <name evidence="2" type="ORF">D7S89_16660</name>
</gene>
<dbReference type="InterPro" id="IPR009739">
    <property type="entry name" value="LprI-like_N"/>
</dbReference>
<dbReference type="PANTHER" id="PTHR37549:SF1">
    <property type="entry name" value="LIPOPROTEIN LPRI"/>
    <property type="match status" value="1"/>
</dbReference>
<dbReference type="Gene3D" id="1.20.1270.180">
    <property type="match status" value="1"/>
</dbReference>
<evidence type="ECO:0000259" key="1">
    <source>
        <dbReference type="Pfam" id="PF07007"/>
    </source>
</evidence>
<reference evidence="2 3" key="1">
    <citation type="submission" date="2018-10" db="EMBL/GenBank/DDBJ databases">
        <title>Paraburkholderia sp. 7MK8-2, isolated from soil.</title>
        <authorList>
            <person name="Gao Z.-H."/>
            <person name="Qiu L.-H."/>
        </authorList>
    </citation>
    <scope>NUCLEOTIDE SEQUENCE [LARGE SCALE GENOMIC DNA]</scope>
    <source>
        <strain evidence="2 3">7MK8-2</strain>
    </source>
</reference>
<dbReference type="PANTHER" id="PTHR37549">
    <property type="entry name" value="LIPOPROTEIN LPRI"/>
    <property type="match status" value="1"/>
</dbReference>
<dbReference type="Pfam" id="PF07007">
    <property type="entry name" value="LprI"/>
    <property type="match status" value="1"/>
</dbReference>
<feature type="domain" description="Lysozyme inhibitor LprI-like N-terminal" evidence="1">
    <location>
        <begin position="166"/>
        <end position="243"/>
    </location>
</feature>
<sequence length="247" mass="27783">MAGIWQVREVHVNTALGRTLEYGLNDPRLMWRLFKFENNRVTDDAYDFKDDCDVTSLKTTHLNFRDLMFASIGGYGFPPASDASPMRDYKLPVDAGASVTAISLICSDGLWQGDLGVLYKDAKFIPVNGAWIALTPDGTMYLRWRDETILMLVKVRPVDITPSFDCDSAKKAAEVAICHSAELSGLDRSVAEAFSQALKKIRFVGGNERQLGEGQRSWLKQRNACNADERCLREAMKHRIDELIEQQ</sequence>
<evidence type="ECO:0000313" key="2">
    <source>
        <dbReference type="EMBL" id="RKP46977.1"/>
    </source>
</evidence>
<dbReference type="GO" id="GO:0005576">
    <property type="term" value="C:extracellular region"/>
    <property type="evidence" value="ECO:0007669"/>
    <property type="project" value="TreeGrafter"/>
</dbReference>
<protein>
    <submittedName>
        <fullName evidence="2">DUF1311 domain-containing protein</fullName>
    </submittedName>
</protein>
<dbReference type="InterPro" id="IPR052755">
    <property type="entry name" value="Lysozyme_Inhibitor_LprI"/>
</dbReference>
<organism evidence="2 3">
    <name type="scientific">Trinickia fusca</name>
    <dbReference type="NCBI Taxonomy" id="2419777"/>
    <lineage>
        <taxon>Bacteria</taxon>
        <taxon>Pseudomonadati</taxon>
        <taxon>Pseudomonadota</taxon>
        <taxon>Betaproteobacteria</taxon>
        <taxon>Burkholderiales</taxon>
        <taxon>Burkholderiaceae</taxon>
        <taxon>Trinickia</taxon>
    </lineage>
</organism>
<dbReference type="AlphaFoldDB" id="A0A494X8C8"/>
<dbReference type="Proteomes" id="UP000280434">
    <property type="component" value="Unassembled WGS sequence"/>
</dbReference>
<evidence type="ECO:0000313" key="3">
    <source>
        <dbReference type="Proteomes" id="UP000280434"/>
    </source>
</evidence>
<comment type="caution">
    <text evidence="2">The sequence shown here is derived from an EMBL/GenBank/DDBJ whole genome shotgun (WGS) entry which is preliminary data.</text>
</comment>
<keyword evidence="3" id="KW-1185">Reference proteome</keyword>